<evidence type="ECO:0000313" key="2">
    <source>
        <dbReference type="Proteomes" id="UP000281406"/>
    </source>
</evidence>
<dbReference type="AlphaFoldDB" id="A0A3N0XZD1"/>
<evidence type="ECO:0000313" key="1">
    <source>
        <dbReference type="EMBL" id="ROK35726.1"/>
    </source>
</evidence>
<organism evidence="1 2">
    <name type="scientific">Anabarilius grahami</name>
    <name type="common">Kanglang fish</name>
    <name type="synonym">Barilius grahami</name>
    <dbReference type="NCBI Taxonomy" id="495550"/>
    <lineage>
        <taxon>Eukaryota</taxon>
        <taxon>Metazoa</taxon>
        <taxon>Chordata</taxon>
        <taxon>Craniata</taxon>
        <taxon>Vertebrata</taxon>
        <taxon>Euteleostomi</taxon>
        <taxon>Actinopterygii</taxon>
        <taxon>Neopterygii</taxon>
        <taxon>Teleostei</taxon>
        <taxon>Ostariophysi</taxon>
        <taxon>Cypriniformes</taxon>
        <taxon>Xenocyprididae</taxon>
        <taxon>Xenocypridinae</taxon>
        <taxon>Xenocypridinae incertae sedis</taxon>
        <taxon>Anabarilius</taxon>
    </lineage>
</organism>
<dbReference type="EMBL" id="RJVU01057109">
    <property type="protein sequence ID" value="ROK35726.1"/>
    <property type="molecule type" value="Genomic_DNA"/>
</dbReference>
<gene>
    <name evidence="1" type="ORF">DPX16_17469</name>
</gene>
<comment type="caution">
    <text evidence="1">The sequence shown here is derived from an EMBL/GenBank/DDBJ whole genome shotgun (WGS) entry which is preliminary data.</text>
</comment>
<sequence>MLRLSRCLNAEIQVEHMNGLKTGSRALDVSSTNLADSGQCFSDEERVVDFDEQEREREREVCRLLFMEFGRGLAIPSLESGSTHYIIIVYCVFGVWPVAMEHSKET</sequence>
<name>A0A3N0XZD1_ANAGA</name>
<protein>
    <submittedName>
        <fullName evidence="1">Uncharacterized protein</fullName>
    </submittedName>
</protein>
<dbReference type="Proteomes" id="UP000281406">
    <property type="component" value="Unassembled WGS sequence"/>
</dbReference>
<proteinExistence type="predicted"/>
<reference evidence="1 2" key="1">
    <citation type="submission" date="2018-10" db="EMBL/GenBank/DDBJ databases">
        <title>Genome assembly for a Yunnan-Guizhou Plateau 3E fish, Anabarilius grahami (Regan), and its evolutionary and genetic applications.</title>
        <authorList>
            <person name="Jiang W."/>
        </authorList>
    </citation>
    <scope>NUCLEOTIDE SEQUENCE [LARGE SCALE GENOMIC DNA]</scope>
    <source>
        <strain evidence="1">AG-KIZ</strain>
        <tissue evidence="1">Muscle</tissue>
    </source>
</reference>
<keyword evidence="2" id="KW-1185">Reference proteome</keyword>
<accession>A0A3N0XZD1</accession>